<dbReference type="InterPro" id="IPR023214">
    <property type="entry name" value="HAD_sf"/>
</dbReference>
<keyword evidence="6" id="KW-0479">Metal-binding</keyword>
<accession>A0ABX2T0E2</accession>
<evidence type="ECO:0000256" key="5">
    <source>
        <dbReference type="ARBA" id="ARBA00022605"/>
    </source>
</evidence>
<keyword evidence="8" id="KW-0460">Magnesium</keyword>
<name>A0ABX2T0E2_9BACL</name>
<reference evidence="12 13" key="1">
    <citation type="submission" date="2020-07" db="EMBL/GenBank/DDBJ databases">
        <title>MOT database genomes.</title>
        <authorList>
            <person name="Joseph S."/>
            <person name="Aduse-Opoku J."/>
            <person name="Hashim A."/>
            <person name="Wade W."/>
            <person name="Curtis M."/>
        </authorList>
    </citation>
    <scope>NUCLEOTIDE SEQUENCE [LARGE SCALE GENOMIC DNA]</scope>
    <source>
        <strain evidence="12 13">CIP 106318</strain>
    </source>
</reference>
<dbReference type="Proteomes" id="UP000531840">
    <property type="component" value="Unassembled WGS sequence"/>
</dbReference>
<sequence length="244" mass="28168">MNSKKIAAFFDIDGTLYRDSLMTEHFKKLIKYEVLDEKIWINDIKPLYTGWDNRQGDYDNYLFELSSAYVKAITGLDKDTIDFATNQVMKLKADRVYKYTREIIQKHKDSGHLVFFISGSPDFLVNKMGEKHGVFLSVGSGYIIKNNKFTGTVIPMWDSESKNNMIDELISTYDIDLENSYAYGDTNGDYRMLKRVGNPIAINPSSELLNNIKNDKELSNKVNIIIERKDVIYKIKPDVEILDI</sequence>
<dbReference type="NCBIfam" id="TIGR01490">
    <property type="entry name" value="HAD-SF-IB-hyp1"/>
    <property type="match status" value="1"/>
</dbReference>
<evidence type="ECO:0000256" key="9">
    <source>
        <dbReference type="ARBA" id="ARBA00023299"/>
    </source>
</evidence>
<comment type="catalytic activity">
    <reaction evidence="10">
        <text>O-phospho-L-serine + H2O = L-serine + phosphate</text>
        <dbReference type="Rhea" id="RHEA:21208"/>
        <dbReference type="ChEBI" id="CHEBI:15377"/>
        <dbReference type="ChEBI" id="CHEBI:33384"/>
        <dbReference type="ChEBI" id="CHEBI:43474"/>
        <dbReference type="ChEBI" id="CHEBI:57524"/>
        <dbReference type="EC" id="3.1.3.3"/>
    </reaction>
</comment>
<comment type="caution">
    <text evidence="12">The sequence shown here is derived from an EMBL/GenBank/DDBJ whole genome shotgun (WGS) entry which is preliminary data.</text>
</comment>
<comment type="cofactor">
    <cofactor evidence="1">
        <name>Mg(2+)</name>
        <dbReference type="ChEBI" id="CHEBI:18420"/>
    </cofactor>
</comment>
<evidence type="ECO:0000313" key="13">
    <source>
        <dbReference type="Proteomes" id="UP000531840"/>
    </source>
</evidence>
<proteinExistence type="inferred from homology"/>
<dbReference type="CDD" id="cd02612">
    <property type="entry name" value="HAD_PGPPase"/>
    <property type="match status" value="1"/>
</dbReference>
<evidence type="ECO:0000256" key="4">
    <source>
        <dbReference type="ARBA" id="ARBA00012640"/>
    </source>
</evidence>
<protein>
    <recommendedName>
        <fullName evidence="4">phosphoserine phosphatase</fullName>
        <ecNumber evidence="4">3.1.3.3</ecNumber>
    </recommendedName>
</protein>
<evidence type="ECO:0000256" key="6">
    <source>
        <dbReference type="ARBA" id="ARBA00022723"/>
    </source>
</evidence>
<evidence type="ECO:0000256" key="2">
    <source>
        <dbReference type="ARBA" id="ARBA00005135"/>
    </source>
</evidence>
<dbReference type="PANTHER" id="PTHR43344">
    <property type="entry name" value="PHOSPHOSERINE PHOSPHATASE"/>
    <property type="match status" value="1"/>
</dbReference>
<dbReference type="NCBIfam" id="TIGR01488">
    <property type="entry name" value="HAD-SF-IB"/>
    <property type="match status" value="1"/>
</dbReference>
<dbReference type="InterPro" id="IPR006385">
    <property type="entry name" value="HAD_hydro_SerB1"/>
</dbReference>
<dbReference type="InterPro" id="IPR036412">
    <property type="entry name" value="HAD-like_sf"/>
</dbReference>
<evidence type="ECO:0000256" key="7">
    <source>
        <dbReference type="ARBA" id="ARBA00022801"/>
    </source>
</evidence>
<evidence type="ECO:0000256" key="10">
    <source>
        <dbReference type="ARBA" id="ARBA00048138"/>
    </source>
</evidence>
<dbReference type="RefSeq" id="WP_179941428.1">
    <property type="nucleotide sequence ID" value="NZ_JACBYF010000009.1"/>
</dbReference>
<dbReference type="Gene3D" id="3.40.50.1000">
    <property type="entry name" value="HAD superfamily/HAD-like"/>
    <property type="match status" value="1"/>
</dbReference>
<dbReference type="PANTHER" id="PTHR43344:SF2">
    <property type="entry name" value="PHOSPHOSERINE PHOSPHATASE"/>
    <property type="match status" value="1"/>
</dbReference>
<dbReference type="Pfam" id="PF12710">
    <property type="entry name" value="HAD"/>
    <property type="match status" value="1"/>
</dbReference>
<comment type="catalytic activity">
    <reaction evidence="11">
        <text>O-phospho-D-serine + H2O = D-serine + phosphate</text>
        <dbReference type="Rhea" id="RHEA:24873"/>
        <dbReference type="ChEBI" id="CHEBI:15377"/>
        <dbReference type="ChEBI" id="CHEBI:35247"/>
        <dbReference type="ChEBI" id="CHEBI:43474"/>
        <dbReference type="ChEBI" id="CHEBI:58680"/>
        <dbReference type="EC" id="3.1.3.3"/>
    </reaction>
</comment>
<organism evidence="12 13">
    <name type="scientific">Gemelliphila palaticanis</name>
    <dbReference type="NCBI Taxonomy" id="81950"/>
    <lineage>
        <taxon>Bacteria</taxon>
        <taxon>Bacillati</taxon>
        <taxon>Bacillota</taxon>
        <taxon>Bacilli</taxon>
        <taxon>Bacillales</taxon>
        <taxon>Gemellaceae</taxon>
        <taxon>Gemelliphila</taxon>
    </lineage>
</organism>
<keyword evidence="9" id="KW-0718">Serine biosynthesis</keyword>
<evidence type="ECO:0000256" key="1">
    <source>
        <dbReference type="ARBA" id="ARBA00001946"/>
    </source>
</evidence>
<keyword evidence="13" id="KW-1185">Reference proteome</keyword>
<comment type="pathway">
    <text evidence="2">Amino-acid biosynthesis; L-serine biosynthesis; L-serine from 3-phospho-D-glycerate: step 3/3.</text>
</comment>
<dbReference type="SUPFAM" id="SSF56784">
    <property type="entry name" value="HAD-like"/>
    <property type="match status" value="1"/>
</dbReference>
<comment type="similarity">
    <text evidence="3">Belongs to the HAD-like hydrolase superfamily. SerB family.</text>
</comment>
<evidence type="ECO:0000256" key="8">
    <source>
        <dbReference type="ARBA" id="ARBA00022842"/>
    </source>
</evidence>
<dbReference type="EMBL" id="JACBYF010000009">
    <property type="protein sequence ID" value="NYS47641.1"/>
    <property type="molecule type" value="Genomic_DNA"/>
</dbReference>
<keyword evidence="5" id="KW-0028">Amino-acid biosynthesis</keyword>
<dbReference type="GO" id="GO:0016787">
    <property type="term" value="F:hydrolase activity"/>
    <property type="evidence" value="ECO:0007669"/>
    <property type="project" value="UniProtKB-KW"/>
</dbReference>
<dbReference type="EC" id="3.1.3.3" evidence="4"/>
<evidence type="ECO:0000256" key="3">
    <source>
        <dbReference type="ARBA" id="ARBA00009184"/>
    </source>
</evidence>
<keyword evidence="7 12" id="KW-0378">Hydrolase</keyword>
<evidence type="ECO:0000256" key="11">
    <source>
        <dbReference type="ARBA" id="ARBA00048523"/>
    </source>
</evidence>
<evidence type="ECO:0000313" key="12">
    <source>
        <dbReference type="EMBL" id="NYS47641.1"/>
    </source>
</evidence>
<dbReference type="InterPro" id="IPR050582">
    <property type="entry name" value="HAD-like_SerB"/>
</dbReference>
<gene>
    <name evidence="12" type="ORF">HZY85_05440</name>
</gene>